<dbReference type="PANTHER" id="PTHR15665">
    <property type="entry name" value="ASTEROID PROTEIN"/>
    <property type="match status" value="1"/>
</dbReference>
<gene>
    <name evidence="3 4" type="primary">LOC113514943</name>
</gene>
<dbReference type="Gene3D" id="3.40.50.1010">
    <property type="entry name" value="5'-nuclease"/>
    <property type="match status" value="1"/>
</dbReference>
<evidence type="ECO:0000313" key="4">
    <source>
        <dbReference type="RefSeq" id="XP_026754841.2"/>
    </source>
</evidence>
<comment type="similarity">
    <text evidence="1">Belongs to the asteroid family.</text>
</comment>
<sequence length="579" mass="67715">MKIKGFSKLVKDNLKEHKLKDCDVVIDGQNFFYNKYSDSKLPYVYGCESDRYAEYLRNYMSIFDKANVKCYVIFKGGHRDINKKHEHPGGYNYFWGQKEIVLPIFMKEVYKQVLDEMDIEYSISEFEAKDEVIAFAHTKKCCIISNDIEFCFSGEPYVPYDTIEFDPGTNSINCGLFVLDDFLLKYRLNHDKIAIFVTLTDTTIFDETYFEKLLKRMKMLNRNKNILLLQWLAKTSTQGALNAIKNSLEVHQNRFLQELQNVRNRYEKKICRVSASYLLHKDILTTDNDLRWFEKGVTLGHIAIPYINLYYSNIMVGSWAIEGKDSEDSLYFSMEIIKYAYNLLTNFEKNEFQFKDKHQVTHTIRTTNAIVKKPQYVNFSPFENGWEGALKTQRLFEHFLESTMPGFNFDHLKLLPEDARLLVIALIYFSHNKSEDVTDIVHSVLLSYTMLRVTAVQNSSTFMKADIDAARHELAQFFHITPLEAEDIYDEKLLYPLVQFQFCFIHLNYLNKLCGRPYVPTVYHLTYNGTFVYKVLFAAKDNGQGAKFISQKLGCAPSLLSFYESVYKVFEETKLSIDL</sequence>
<dbReference type="AlphaFoldDB" id="A0A6J1WJK3"/>
<evidence type="ECO:0000313" key="3">
    <source>
        <dbReference type="RefSeq" id="XP_026754839.2"/>
    </source>
</evidence>
<dbReference type="InterPro" id="IPR026832">
    <property type="entry name" value="Asteroid"/>
</dbReference>
<name>A0A6J1WJK3_GALME</name>
<dbReference type="PANTHER" id="PTHR15665:SF1">
    <property type="entry name" value="PROTEIN ASTEROID HOMOLOG 1"/>
    <property type="match status" value="1"/>
</dbReference>
<reference evidence="3 4" key="1">
    <citation type="submission" date="2025-05" db="UniProtKB">
        <authorList>
            <consortium name="RefSeq"/>
        </authorList>
    </citation>
    <scope>IDENTIFICATION</scope>
    <source>
        <tissue evidence="3 4">Whole larvae</tissue>
    </source>
</reference>
<dbReference type="GeneID" id="113514943"/>
<dbReference type="Proteomes" id="UP001652740">
    <property type="component" value="Unplaced"/>
</dbReference>
<accession>A0A6J1WJK3</accession>
<evidence type="ECO:0000313" key="2">
    <source>
        <dbReference type="Proteomes" id="UP001652740"/>
    </source>
</evidence>
<dbReference type="RefSeq" id="XP_026754839.2">
    <property type="nucleotide sequence ID" value="XM_026899038.3"/>
</dbReference>
<keyword evidence="2" id="KW-1185">Reference proteome</keyword>
<evidence type="ECO:0000256" key="1">
    <source>
        <dbReference type="ARBA" id="ARBA00007398"/>
    </source>
</evidence>
<protein>
    <submittedName>
        <fullName evidence="3 4">Uncharacterized protein LOC113514943</fullName>
    </submittedName>
</protein>
<dbReference type="RefSeq" id="XP_026754841.2">
    <property type="nucleotide sequence ID" value="XM_026899040.3"/>
</dbReference>
<organism evidence="2 4">
    <name type="scientific">Galleria mellonella</name>
    <name type="common">Greater wax moth</name>
    <dbReference type="NCBI Taxonomy" id="7137"/>
    <lineage>
        <taxon>Eukaryota</taxon>
        <taxon>Metazoa</taxon>
        <taxon>Ecdysozoa</taxon>
        <taxon>Arthropoda</taxon>
        <taxon>Hexapoda</taxon>
        <taxon>Insecta</taxon>
        <taxon>Pterygota</taxon>
        <taxon>Neoptera</taxon>
        <taxon>Endopterygota</taxon>
        <taxon>Lepidoptera</taxon>
        <taxon>Glossata</taxon>
        <taxon>Ditrysia</taxon>
        <taxon>Pyraloidea</taxon>
        <taxon>Pyralidae</taxon>
        <taxon>Galleriinae</taxon>
        <taxon>Galleria</taxon>
    </lineage>
</organism>
<dbReference type="KEGG" id="gmw:113514943"/>
<dbReference type="SUPFAM" id="SSF88723">
    <property type="entry name" value="PIN domain-like"/>
    <property type="match status" value="1"/>
</dbReference>
<dbReference type="InterPro" id="IPR029060">
    <property type="entry name" value="PIN-like_dom_sf"/>
</dbReference>
<proteinExistence type="inferred from homology"/>